<dbReference type="InterPro" id="IPR029063">
    <property type="entry name" value="SAM-dependent_MTases_sf"/>
</dbReference>
<organism evidence="1 2">
    <name type="scientific">Candidatus Viridilinea mediisalina</name>
    <dbReference type="NCBI Taxonomy" id="2024553"/>
    <lineage>
        <taxon>Bacteria</taxon>
        <taxon>Bacillati</taxon>
        <taxon>Chloroflexota</taxon>
        <taxon>Chloroflexia</taxon>
        <taxon>Chloroflexales</taxon>
        <taxon>Chloroflexineae</taxon>
        <taxon>Oscillochloridaceae</taxon>
        <taxon>Candidatus Viridilinea</taxon>
    </lineage>
</organism>
<dbReference type="Proteomes" id="UP000220527">
    <property type="component" value="Unassembled WGS sequence"/>
</dbReference>
<dbReference type="EMBL" id="NQWI01000158">
    <property type="protein sequence ID" value="PDW00993.1"/>
    <property type="molecule type" value="Genomic_DNA"/>
</dbReference>
<reference evidence="2" key="1">
    <citation type="submission" date="2017-08" db="EMBL/GenBank/DDBJ databases">
        <authorList>
            <person name="Grouzdev D.S."/>
            <person name="Gaisin V.A."/>
            <person name="Rysina M.S."/>
            <person name="Gorlenko V.M."/>
        </authorList>
    </citation>
    <scope>NUCLEOTIDE SEQUENCE [LARGE SCALE GENOMIC DNA]</scope>
    <source>
        <strain evidence="2">Kir15-3F</strain>
    </source>
</reference>
<dbReference type="AlphaFoldDB" id="A0A2A6REI2"/>
<evidence type="ECO:0000313" key="2">
    <source>
        <dbReference type="Proteomes" id="UP000220527"/>
    </source>
</evidence>
<gene>
    <name evidence="1" type="ORF">CJ255_19890</name>
</gene>
<dbReference type="InterPro" id="IPR002052">
    <property type="entry name" value="DNA_methylase_N6_adenine_CS"/>
</dbReference>
<evidence type="ECO:0000313" key="1">
    <source>
        <dbReference type="EMBL" id="PDW00993.1"/>
    </source>
</evidence>
<name>A0A2A6REI2_9CHLR</name>
<dbReference type="SUPFAM" id="SSF53335">
    <property type="entry name" value="S-adenosyl-L-methionine-dependent methyltransferases"/>
    <property type="match status" value="1"/>
</dbReference>
<dbReference type="GO" id="GO:0008168">
    <property type="term" value="F:methyltransferase activity"/>
    <property type="evidence" value="ECO:0007669"/>
    <property type="project" value="InterPro"/>
</dbReference>
<comment type="caution">
    <text evidence="1">The sequence shown here is derived from an EMBL/GenBank/DDBJ whole genome shotgun (WGS) entry which is preliminary data.</text>
</comment>
<sequence length="360" mass="41020">MMNIEDDTIPWGDKWRQGTSNFRTVAELYTKRNLWALAAIRNAIFTKKETPVRDALMFAFTAVSLALSRMQRYSPDSGFPNMLLTGTYYVPQIGREIEVFSWYRGKILSLIKGYVSIHLLSTSNVISTADSRRLDMSANSVDYIFTDPPYAEKVQYGELNFVWEAWLNFDTHWHDDEIIVNSVRGKTEDDWAAMMRQAMAECYRVLKPGRWLSLCYHDTSEGTWQLVQDIMAEAGFVVDKSDSALFISTSQKSYNQLTADKVNKRDLVINFRKPRPGEATQALLISGDEDSASFSEKVRAIIRAYLTDHPGSSKDRIYDEVVSRMVQAGEMKAHNFDELLAQVAEPEEGQGAKGKGQRRK</sequence>
<evidence type="ECO:0008006" key="3">
    <source>
        <dbReference type="Google" id="ProtNLM"/>
    </source>
</evidence>
<proteinExistence type="predicted"/>
<protein>
    <recommendedName>
        <fullName evidence="3">DNA methylase N-4/N-6 domain-containing protein</fullName>
    </recommendedName>
</protein>
<dbReference type="GO" id="GO:0003676">
    <property type="term" value="F:nucleic acid binding"/>
    <property type="evidence" value="ECO:0007669"/>
    <property type="project" value="InterPro"/>
</dbReference>
<accession>A0A2A6REI2</accession>
<keyword evidence="2" id="KW-1185">Reference proteome</keyword>
<dbReference type="Gene3D" id="3.40.50.150">
    <property type="entry name" value="Vaccinia Virus protein VP39"/>
    <property type="match status" value="1"/>
</dbReference>
<dbReference type="GO" id="GO:0032259">
    <property type="term" value="P:methylation"/>
    <property type="evidence" value="ECO:0007669"/>
    <property type="project" value="InterPro"/>
</dbReference>
<dbReference type="PROSITE" id="PS00092">
    <property type="entry name" value="N6_MTASE"/>
    <property type="match status" value="1"/>
</dbReference>